<dbReference type="GO" id="GO:0016020">
    <property type="term" value="C:membrane"/>
    <property type="evidence" value="ECO:0007669"/>
    <property type="project" value="UniProtKB-SubCell"/>
</dbReference>
<evidence type="ECO:0000256" key="6">
    <source>
        <dbReference type="ARBA" id="ARBA00022989"/>
    </source>
</evidence>
<dbReference type="EMBL" id="ASPP01008868">
    <property type="protein sequence ID" value="ETO24918.1"/>
    <property type="molecule type" value="Genomic_DNA"/>
</dbReference>
<dbReference type="InterPro" id="IPR008166">
    <property type="entry name" value="Glyco_transf_92"/>
</dbReference>
<dbReference type="Pfam" id="PF01697">
    <property type="entry name" value="Glyco_transf_92"/>
    <property type="match status" value="1"/>
</dbReference>
<comment type="similarity">
    <text evidence="2">Belongs to the glycosyltransferase 92 family.</text>
</comment>
<evidence type="ECO:0000256" key="5">
    <source>
        <dbReference type="ARBA" id="ARBA00022692"/>
    </source>
</evidence>
<evidence type="ECO:0000256" key="7">
    <source>
        <dbReference type="ARBA" id="ARBA00023136"/>
    </source>
</evidence>
<evidence type="ECO:0000313" key="9">
    <source>
        <dbReference type="Proteomes" id="UP000023152"/>
    </source>
</evidence>
<evidence type="ECO:0000256" key="4">
    <source>
        <dbReference type="ARBA" id="ARBA00022679"/>
    </source>
</evidence>
<dbReference type="OrthoDB" id="2526284at2759"/>
<name>X6NGB0_RETFI</name>
<dbReference type="Proteomes" id="UP000023152">
    <property type="component" value="Unassembled WGS sequence"/>
</dbReference>
<reference evidence="8 9" key="1">
    <citation type="journal article" date="2013" name="Curr. Biol.">
        <title>The Genome of the Foraminiferan Reticulomyxa filosa.</title>
        <authorList>
            <person name="Glockner G."/>
            <person name="Hulsmann N."/>
            <person name="Schleicher M."/>
            <person name="Noegel A.A."/>
            <person name="Eichinger L."/>
            <person name="Gallinger C."/>
            <person name="Pawlowski J."/>
            <person name="Sierra R."/>
            <person name="Euteneuer U."/>
            <person name="Pillet L."/>
            <person name="Moustafa A."/>
            <person name="Platzer M."/>
            <person name="Groth M."/>
            <person name="Szafranski K."/>
            <person name="Schliwa M."/>
        </authorList>
    </citation>
    <scope>NUCLEOTIDE SEQUENCE [LARGE SCALE GENOMIC DNA]</scope>
</reference>
<proteinExistence type="inferred from homology"/>
<accession>X6NGB0</accession>
<dbReference type="AlphaFoldDB" id="X6NGB0"/>
<keyword evidence="3" id="KW-0328">Glycosyltransferase</keyword>
<sequence>KKKKKKKKKKKYTYTYTHILYVDVQDMYWCYDQIHTYMVSVTCDMMSPEILEWKKSEGMDRYKQYIANVKILQSQILSSKGTTQVWVQLSDPGMDVINAGPSLFPQWWNETWRGHIDHRFITFNAVPRLQSGIVFPNITIPVCSTLLVNSDRQVFRHDPPPSPHTKHFVHSLQESQREMLGLDLVKRKFHLAACVIIRVIDDTSSIALQVQQWIEYHRMQGFEHFYIYDHDTTCNNEEFNLYDVLAPYVLKGIVTHIKFAVRSTIRMHPNARLFYQHAQINSCLARFRYESDFIADFDIDEWMLPNYDVNFSDYLIRQMIYRLDYNYKENDNIPNEV</sequence>
<keyword evidence="9" id="KW-1185">Reference proteome</keyword>
<evidence type="ECO:0000256" key="2">
    <source>
        <dbReference type="ARBA" id="ARBA00007647"/>
    </source>
</evidence>
<dbReference type="GO" id="GO:0005737">
    <property type="term" value="C:cytoplasm"/>
    <property type="evidence" value="ECO:0007669"/>
    <property type="project" value="TreeGrafter"/>
</dbReference>
<dbReference type="GO" id="GO:0016757">
    <property type="term" value="F:glycosyltransferase activity"/>
    <property type="evidence" value="ECO:0007669"/>
    <property type="project" value="UniProtKB-KW"/>
</dbReference>
<keyword evidence="4 8" id="KW-0808">Transferase</keyword>
<organism evidence="8 9">
    <name type="scientific">Reticulomyxa filosa</name>
    <dbReference type="NCBI Taxonomy" id="46433"/>
    <lineage>
        <taxon>Eukaryota</taxon>
        <taxon>Sar</taxon>
        <taxon>Rhizaria</taxon>
        <taxon>Retaria</taxon>
        <taxon>Foraminifera</taxon>
        <taxon>Monothalamids</taxon>
        <taxon>Reticulomyxidae</taxon>
        <taxon>Reticulomyxa</taxon>
    </lineage>
</organism>
<protein>
    <submittedName>
        <fullName evidence="8">Glycosyl transferase, family 2</fullName>
    </submittedName>
</protein>
<evidence type="ECO:0000256" key="3">
    <source>
        <dbReference type="ARBA" id="ARBA00022676"/>
    </source>
</evidence>
<gene>
    <name evidence="8" type="ORF">RFI_12239</name>
</gene>
<comment type="caution">
    <text evidence="8">The sequence shown here is derived from an EMBL/GenBank/DDBJ whole genome shotgun (WGS) entry which is preliminary data.</text>
</comment>
<comment type="subcellular location">
    <subcellularLocation>
        <location evidence="1">Membrane</location>
        <topology evidence="1">Single-pass membrane protein</topology>
    </subcellularLocation>
</comment>
<evidence type="ECO:0000313" key="8">
    <source>
        <dbReference type="EMBL" id="ETO24918.1"/>
    </source>
</evidence>
<keyword evidence="7" id="KW-0472">Membrane</keyword>
<feature type="non-terminal residue" evidence="8">
    <location>
        <position position="1"/>
    </location>
</feature>
<dbReference type="PANTHER" id="PTHR21461">
    <property type="entry name" value="GLYCOSYLTRANSFERASE FAMILY 92 PROTEIN"/>
    <property type="match status" value="1"/>
</dbReference>
<evidence type="ECO:0000256" key="1">
    <source>
        <dbReference type="ARBA" id="ARBA00004167"/>
    </source>
</evidence>
<keyword evidence="6" id="KW-1133">Transmembrane helix</keyword>
<keyword evidence="5" id="KW-0812">Transmembrane</keyword>
<dbReference type="PANTHER" id="PTHR21461:SF69">
    <property type="entry name" value="GLYCOSYLTRANSFERASE FAMILY 92 PROTEIN"/>
    <property type="match status" value="1"/>
</dbReference>
<feature type="non-terminal residue" evidence="8">
    <location>
        <position position="337"/>
    </location>
</feature>